<keyword evidence="3" id="KW-1185">Reference proteome</keyword>
<reference evidence="2 3" key="1">
    <citation type="submission" date="2023-05" db="EMBL/GenBank/DDBJ databases">
        <title>Streptomyces fuscus sp. nov., a brown-black pigment producing actinomyces isolated from dry sand of Sea duck farm.</title>
        <authorList>
            <person name="Xie J."/>
            <person name="Shen N."/>
        </authorList>
    </citation>
    <scope>NUCLEOTIDE SEQUENCE [LARGE SCALE GENOMIC DNA]</scope>
    <source>
        <strain evidence="2 3">CGMCC 4.1745</strain>
    </source>
</reference>
<gene>
    <name evidence="2" type="ORF">QNO04_09700</name>
</gene>
<dbReference type="Proteomes" id="UP001249760">
    <property type="component" value="Unassembled WGS sequence"/>
</dbReference>
<keyword evidence="1" id="KW-1133">Transmembrane helix</keyword>
<accession>A0ABU3JP61</accession>
<feature type="transmembrane region" description="Helical" evidence="1">
    <location>
        <begin position="96"/>
        <end position="116"/>
    </location>
</feature>
<evidence type="ECO:0000313" key="3">
    <source>
        <dbReference type="Proteomes" id="UP001249760"/>
    </source>
</evidence>
<evidence type="ECO:0008006" key="4">
    <source>
        <dbReference type="Google" id="ProtNLM"/>
    </source>
</evidence>
<keyword evidence="1" id="KW-0812">Transmembrane</keyword>
<keyword evidence="1" id="KW-0472">Membrane</keyword>
<organism evidence="2 3">
    <name type="scientific">Streptomyces lusitanus</name>
    <dbReference type="NCBI Taxonomy" id="68232"/>
    <lineage>
        <taxon>Bacteria</taxon>
        <taxon>Bacillati</taxon>
        <taxon>Actinomycetota</taxon>
        <taxon>Actinomycetes</taxon>
        <taxon>Kitasatosporales</taxon>
        <taxon>Streptomycetaceae</taxon>
        <taxon>Streptomyces</taxon>
    </lineage>
</organism>
<protein>
    <recommendedName>
        <fullName evidence="4">Integral membrane protein</fullName>
    </recommendedName>
</protein>
<proteinExistence type="predicted"/>
<feature type="transmembrane region" description="Helical" evidence="1">
    <location>
        <begin position="6"/>
        <end position="27"/>
    </location>
</feature>
<evidence type="ECO:0000256" key="1">
    <source>
        <dbReference type="SAM" id="Phobius"/>
    </source>
</evidence>
<sequence>MPYMAINLGGVAVGVAVILVFLIRWWFAEKHRPGGLVPFVLSLLYGMLASLAAIGSVSALGVAAWTAVWTANVSGYTALVWGVGGTAPDVTRSQQLVLTAGGYVIVLLLSAVLFALWKWAPRVPNWKLFLGAFAGAAVALSGNVAGVAAIPLGSTVNLLGTGFTAAFG</sequence>
<feature type="transmembrane region" description="Helical" evidence="1">
    <location>
        <begin position="128"/>
        <end position="150"/>
    </location>
</feature>
<comment type="caution">
    <text evidence="2">The sequence shown here is derived from an EMBL/GenBank/DDBJ whole genome shotgun (WGS) entry which is preliminary data.</text>
</comment>
<dbReference type="EMBL" id="JASKMA010000006">
    <property type="protein sequence ID" value="MDT6983736.1"/>
    <property type="molecule type" value="Genomic_DNA"/>
</dbReference>
<evidence type="ECO:0000313" key="2">
    <source>
        <dbReference type="EMBL" id="MDT6983736.1"/>
    </source>
</evidence>
<feature type="transmembrane region" description="Helical" evidence="1">
    <location>
        <begin position="39"/>
        <end position="65"/>
    </location>
</feature>
<dbReference type="RefSeq" id="WP_394306010.1">
    <property type="nucleotide sequence ID" value="NZ_JASKMA010000006.1"/>
</dbReference>
<name>A0ABU3JP61_9ACTN</name>